<gene>
    <name evidence="2" type="ORF">GSPATT00013484001</name>
</gene>
<dbReference type="GeneID" id="5031219"/>
<reference evidence="2 3" key="1">
    <citation type="journal article" date="2006" name="Nature">
        <title>Global trends of whole-genome duplications revealed by the ciliate Paramecium tetraurelia.</title>
        <authorList>
            <consortium name="Genoscope"/>
            <person name="Aury J.-M."/>
            <person name="Jaillon O."/>
            <person name="Duret L."/>
            <person name="Noel B."/>
            <person name="Jubin C."/>
            <person name="Porcel B.M."/>
            <person name="Segurens B."/>
            <person name="Daubin V."/>
            <person name="Anthouard V."/>
            <person name="Aiach N."/>
            <person name="Arnaiz O."/>
            <person name="Billaut A."/>
            <person name="Beisson J."/>
            <person name="Blanc I."/>
            <person name="Bouhouche K."/>
            <person name="Camara F."/>
            <person name="Duharcourt S."/>
            <person name="Guigo R."/>
            <person name="Gogendeau D."/>
            <person name="Katinka M."/>
            <person name="Keller A.-M."/>
            <person name="Kissmehl R."/>
            <person name="Klotz C."/>
            <person name="Koll F."/>
            <person name="Le Moue A."/>
            <person name="Lepere C."/>
            <person name="Malinsky S."/>
            <person name="Nowacki M."/>
            <person name="Nowak J.K."/>
            <person name="Plattner H."/>
            <person name="Poulain J."/>
            <person name="Ruiz F."/>
            <person name="Serrano V."/>
            <person name="Zagulski M."/>
            <person name="Dessen P."/>
            <person name="Betermier M."/>
            <person name="Weissenbach J."/>
            <person name="Scarpelli C."/>
            <person name="Schachter V."/>
            <person name="Sperling L."/>
            <person name="Meyer E."/>
            <person name="Cohen J."/>
            <person name="Wincker P."/>
        </authorList>
    </citation>
    <scope>NUCLEOTIDE SEQUENCE [LARGE SCALE GENOMIC DNA]</scope>
    <source>
        <strain evidence="2 3">Stock d4-2</strain>
    </source>
</reference>
<organism evidence="2 3">
    <name type="scientific">Paramecium tetraurelia</name>
    <dbReference type="NCBI Taxonomy" id="5888"/>
    <lineage>
        <taxon>Eukaryota</taxon>
        <taxon>Sar</taxon>
        <taxon>Alveolata</taxon>
        <taxon>Ciliophora</taxon>
        <taxon>Intramacronucleata</taxon>
        <taxon>Oligohymenophorea</taxon>
        <taxon>Peniculida</taxon>
        <taxon>Parameciidae</taxon>
        <taxon>Paramecium</taxon>
    </lineage>
</organism>
<keyword evidence="3" id="KW-1185">Reference proteome</keyword>
<dbReference type="RefSeq" id="XP_001445434.1">
    <property type="nucleotide sequence ID" value="XM_001445397.1"/>
</dbReference>
<evidence type="ECO:0000313" key="3">
    <source>
        <dbReference type="Proteomes" id="UP000000600"/>
    </source>
</evidence>
<evidence type="ECO:0000313" key="2">
    <source>
        <dbReference type="EMBL" id="CAK78037.1"/>
    </source>
</evidence>
<dbReference type="HOGENOM" id="CLU_1121907_0_0_1"/>
<dbReference type="EMBL" id="CT868296">
    <property type="protein sequence ID" value="CAK78037.1"/>
    <property type="molecule type" value="Genomic_DNA"/>
</dbReference>
<protein>
    <recommendedName>
        <fullName evidence="4">Transmembrane protein</fullName>
    </recommendedName>
</protein>
<sequence>MNTSMKNLFLEQEFLLLFESIKLIKKDYNQDKDQLDLILWITSRQTYDVQFQIRLYLKEQKYEFINQKILRYPKTFDSCKYVVLTEEEIILDCGLTRYFYDMQNSDYLFDPVYSTTSLVQMEVLNSTHYLFVNYLSKNQSYVLSVGKRGGYRLEKLSQDNSKSTSLEFQVFYDDVIAKDNITFNLEVIQTNMDYNEFCQLNVVILLMIFLIFLATIGIYRKCKQKQSRKVIRTEISLVDINMRNHSKI</sequence>
<feature type="transmembrane region" description="Helical" evidence="1">
    <location>
        <begin position="200"/>
        <end position="219"/>
    </location>
</feature>
<proteinExistence type="predicted"/>
<keyword evidence="1" id="KW-0472">Membrane</keyword>
<evidence type="ECO:0000256" key="1">
    <source>
        <dbReference type="SAM" id="Phobius"/>
    </source>
</evidence>
<keyword evidence="1" id="KW-1133">Transmembrane helix</keyword>
<keyword evidence="1" id="KW-0812">Transmembrane</keyword>
<dbReference type="OrthoDB" id="10421568at2759"/>
<accession>A0D4S0</accession>
<dbReference type="AlphaFoldDB" id="A0D4S0"/>
<name>A0D4S0_PARTE</name>
<dbReference type="Proteomes" id="UP000000600">
    <property type="component" value="Unassembled WGS sequence"/>
</dbReference>
<dbReference type="InParanoid" id="A0D4S0"/>
<dbReference type="KEGG" id="ptm:GSPATT00013484001"/>
<evidence type="ECO:0008006" key="4">
    <source>
        <dbReference type="Google" id="ProtNLM"/>
    </source>
</evidence>